<dbReference type="PANTHER" id="PTHR11933">
    <property type="entry name" value="TRNA 5-METHYLAMINOMETHYL-2-THIOURIDYLATE -METHYLTRANSFERASE"/>
    <property type="match status" value="1"/>
</dbReference>
<dbReference type="InterPro" id="IPR014729">
    <property type="entry name" value="Rossmann-like_a/b/a_fold"/>
</dbReference>
<keyword evidence="5 9" id="KW-0067">ATP-binding</keyword>
<dbReference type="AlphaFoldDB" id="A0AAX2JG92"/>
<keyword evidence="6 9" id="KW-0694">RNA-binding</keyword>
<feature type="domain" description="tRNA-specific 2-thiouridylase MnmA-like C-terminal" evidence="10">
    <location>
        <begin position="310"/>
        <end position="345"/>
    </location>
</feature>
<reference evidence="12 13" key="1">
    <citation type="submission" date="2018-06" db="EMBL/GenBank/DDBJ databases">
        <authorList>
            <consortium name="Pathogen Informatics"/>
            <person name="Doyle S."/>
        </authorList>
    </citation>
    <scope>NUCLEOTIDE SEQUENCE [LARGE SCALE GENOMIC DNA]</scope>
    <source>
        <strain evidence="12 13">NCTC12112</strain>
    </source>
</reference>
<evidence type="ECO:0000256" key="9">
    <source>
        <dbReference type="HAMAP-Rule" id="MF_00144"/>
    </source>
</evidence>
<dbReference type="GO" id="GO:0005737">
    <property type="term" value="C:cytoplasm"/>
    <property type="evidence" value="ECO:0007669"/>
    <property type="project" value="UniProtKB-SubCell"/>
</dbReference>
<name>A0AAX2JG92_9FUSO</name>
<feature type="region of interest" description="Interaction with tRNA" evidence="9">
    <location>
        <begin position="142"/>
        <end position="144"/>
    </location>
</feature>
<dbReference type="GeneID" id="78453914"/>
<comment type="function">
    <text evidence="9">Catalyzes the 2-thiolation of uridine at the wobble position (U34) of tRNA, leading to the formation of s(2)U34.</text>
</comment>
<dbReference type="EC" id="2.8.1.13" evidence="9"/>
<feature type="binding site" evidence="9">
    <location>
        <begin position="9"/>
        <end position="16"/>
    </location>
    <ligand>
        <name>ATP</name>
        <dbReference type="ChEBI" id="CHEBI:30616"/>
    </ligand>
</feature>
<sequence>MNRKKAVIGMSGGVDSSVGAYLLKEQGYEVIGVTLNHKKEKSLNEEIKAAQRICDFLGIEHKIIDIEELFQKEVIDDFLEGYSQGITPSPCVICDERVKMRVLFETADKEGAYFVATGHYSSVEYSEEFKRDLLKVSYDPRKDQSYMLYRLDNDKISRLLFPLHSYEKKQIREIAKNIGLEVHDKEDSQGICFAKEGYIEFLRKNLGDKIKKGNFIDSNGNIMGEHEGYQLYTIGQRRGLGLKLPRAYFITKINKEKNEITIGEYEELYQKRVELKKFKLSVKITDILDKKIIGRPRFSSFGASGKILFENEKLFFEFDEENPQTAPGQHLVLYYKNLVLGGGIIS</sequence>
<dbReference type="CDD" id="cd01998">
    <property type="entry name" value="MnmA_TRMU-like"/>
    <property type="match status" value="1"/>
</dbReference>
<evidence type="ECO:0000259" key="11">
    <source>
        <dbReference type="Pfam" id="PF20259"/>
    </source>
</evidence>
<dbReference type="NCBIfam" id="TIGR00420">
    <property type="entry name" value="trmU"/>
    <property type="match status" value="1"/>
</dbReference>
<dbReference type="RefSeq" id="WP_005980720.1">
    <property type="nucleotide sequence ID" value="NZ_CABKNW010000005.1"/>
</dbReference>
<feature type="domain" description="tRNA-specific 2-thiouridylase MnmA-like central" evidence="11">
    <location>
        <begin position="200"/>
        <end position="263"/>
    </location>
</feature>
<feature type="site" description="Interaction with tRNA" evidence="9">
    <location>
        <position position="329"/>
    </location>
</feature>
<accession>A0AAX2JG92</accession>
<evidence type="ECO:0000259" key="10">
    <source>
        <dbReference type="Pfam" id="PF20258"/>
    </source>
</evidence>
<dbReference type="InterPro" id="IPR023382">
    <property type="entry name" value="MnmA-like_central_sf"/>
</dbReference>
<evidence type="ECO:0000256" key="3">
    <source>
        <dbReference type="ARBA" id="ARBA00022694"/>
    </source>
</evidence>
<keyword evidence="9" id="KW-0963">Cytoplasm</keyword>
<proteinExistence type="inferred from homology"/>
<dbReference type="Pfam" id="PF20258">
    <property type="entry name" value="tRNA_Me_trans_C"/>
    <property type="match status" value="1"/>
</dbReference>
<dbReference type="EMBL" id="LS483487">
    <property type="protein sequence ID" value="SQJ11266.1"/>
    <property type="molecule type" value="Genomic_DNA"/>
</dbReference>
<evidence type="ECO:0000256" key="4">
    <source>
        <dbReference type="ARBA" id="ARBA00022741"/>
    </source>
</evidence>
<organism evidence="12 13">
    <name type="scientific">Fusobacterium ulcerans</name>
    <dbReference type="NCBI Taxonomy" id="861"/>
    <lineage>
        <taxon>Bacteria</taxon>
        <taxon>Fusobacteriati</taxon>
        <taxon>Fusobacteriota</taxon>
        <taxon>Fusobacteriia</taxon>
        <taxon>Fusobacteriales</taxon>
        <taxon>Fusobacteriaceae</taxon>
        <taxon>Fusobacterium</taxon>
    </lineage>
</organism>
<keyword evidence="1 9" id="KW-0820">tRNA-binding</keyword>
<keyword evidence="4 9" id="KW-0547">Nucleotide-binding</keyword>
<keyword evidence="3 9" id="KW-0819">tRNA processing</keyword>
<evidence type="ECO:0000256" key="2">
    <source>
        <dbReference type="ARBA" id="ARBA00022679"/>
    </source>
</evidence>
<feature type="active site" description="Nucleophile" evidence="9">
    <location>
        <position position="94"/>
    </location>
</feature>
<dbReference type="InterPro" id="IPR046884">
    <property type="entry name" value="MnmA-like_central"/>
</dbReference>
<feature type="binding site" evidence="9">
    <location>
        <position position="118"/>
    </location>
    <ligand>
        <name>ATP</name>
        <dbReference type="ChEBI" id="CHEBI:30616"/>
    </ligand>
</feature>
<keyword evidence="2 9" id="KW-0808">Transferase</keyword>
<dbReference type="HAMAP" id="MF_00144">
    <property type="entry name" value="tRNA_thiouridyl_MnmA"/>
    <property type="match status" value="1"/>
</dbReference>
<protein>
    <recommendedName>
        <fullName evidence="9">tRNA-specific 2-thiouridylase MnmA</fullName>
        <ecNumber evidence="9">2.8.1.13</ecNumber>
    </recommendedName>
</protein>
<evidence type="ECO:0000256" key="1">
    <source>
        <dbReference type="ARBA" id="ARBA00022555"/>
    </source>
</evidence>
<evidence type="ECO:0000256" key="8">
    <source>
        <dbReference type="ARBA" id="ARBA00051542"/>
    </source>
</evidence>
<dbReference type="Pfam" id="PF20259">
    <property type="entry name" value="tRNA_Me_trans_M"/>
    <property type="match status" value="1"/>
</dbReference>
<dbReference type="GO" id="GO:0005524">
    <property type="term" value="F:ATP binding"/>
    <property type="evidence" value="ECO:0007669"/>
    <property type="project" value="UniProtKB-KW"/>
</dbReference>
<feature type="active site" description="Cysteine persulfide intermediate" evidence="9">
    <location>
        <position position="192"/>
    </location>
</feature>
<feature type="binding site" evidence="9">
    <location>
        <position position="35"/>
    </location>
    <ligand>
        <name>ATP</name>
        <dbReference type="ChEBI" id="CHEBI:30616"/>
    </ligand>
</feature>
<evidence type="ECO:0000256" key="7">
    <source>
        <dbReference type="ARBA" id="ARBA00023157"/>
    </source>
</evidence>
<dbReference type="Pfam" id="PF03054">
    <property type="entry name" value="tRNA_Me_trans"/>
    <property type="match status" value="1"/>
</dbReference>
<comment type="catalytic activity">
    <reaction evidence="8 9">
        <text>S-sulfanyl-L-cysteinyl-[protein] + uridine(34) in tRNA + AH2 + ATP = 2-thiouridine(34) in tRNA + L-cysteinyl-[protein] + A + AMP + diphosphate + H(+)</text>
        <dbReference type="Rhea" id="RHEA:47032"/>
        <dbReference type="Rhea" id="RHEA-COMP:10131"/>
        <dbReference type="Rhea" id="RHEA-COMP:11726"/>
        <dbReference type="Rhea" id="RHEA-COMP:11727"/>
        <dbReference type="Rhea" id="RHEA-COMP:11728"/>
        <dbReference type="ChEBI" id="CHEBI:13193"/>
        <dbReference type="ChEBI" id="CHEBI:15378"/>
        <dbReference type="ChEBI" id="CHEBI:17499"/>
        <dbReference type="ChEBI" id="CHEBI:29950"/>
        <dbReference type="ChEBI" id="CHEBI:30616"/>
        <dbReference type="ChEBI" id="CHEBI:33019"/>
        <dbReference type="ChEBI" id="CHEBI:61963"/>
        <dbReference type="ChEBI" id="CHEBI:65315"/>
        <dbReference type="ChEBI" id="CHEBI:87170"/>
        <dbReference type="ChEBI" id="CHEBI:456215"/>
        <dbReference type="EC" id="2.8.1.13"/>
    </reaction>
</comment>
<comment type="similarity">
    <text evidence="9">Belongs to the MnmA/TRMU family.</text>
</comment>
<comment type="caution">
    <text evidence="9">Lacks conserved residue(s) required for the propagation of feature annotation.</text>
</comment>
<comment type="subcellular location">
    <subcellularLocation>
        <location evidence="9">Cytoplasm</location>
    </subcellularLocation>
</comment>
<dbReference type="InterPro" id="IPR004506">
    <property type="entry name" value="MnmA-like"/>
</dbReference>
<keyword evidence="7" id="KW-1015">Disulfide bond</keyword>
<dbReference type="GO" id="GO:0103016">
    <property type="term" value="F:tRNA-uridine 2-sulfurtransferase activity"/>
    <property type="evidence" value="ECO:0007669"/>
    <property type="project" value="UniProtKB-EC"/>
</dbReference>
<evidence type="ECO:0000256" key="6">
    <source>
        <dbReference type="ARBA" id="ARBA00022884"/>
    </source>
</evidence>
<dbReference type="Gene3D" id="2.30.30.280">
    <property type="entry name" value="Adenine nucleotide alpha hydrolases-like domains"/>
    <property type="match status" value="1"/>
</dbReference>
<dbReference type="SUPFAM" id="SSF52402">
    <property type="entry name" value="Adenine nucleotide alpha hydrolases-like"/>
    <property type="match status" value="1"/>
</dbReference>
<feature type="site" description="Interaction with tRNA" evidence="9">
    <location>
        <position position="119"/>
    </location>
</feature>
<gene>
    <name evidence="12" type="primary">mnmA_2</name>
    <name evidence="9" type="synonym">mnmA</name>
    <name evidence="12" type="ORF">NCTC12112_02636</name>
</gene>
<evidence type="ECO:0000313" key="13">
    <source>
        <dbReference type="Proteomes" id="UP000249008"/>
    </source>
</evidence>
<dbReference type="InterPro" id="IPR046885">
    <property type="entry name" value="MnmA-like_C"/>
</dbReference>
<evidence type="ECO:0000313" key="12">
    <source>
        <dbReference type="EMBL" id="SQJ11266.1"/>
    </source>
</evidence>
<dbReference type="PANTHER" id="PTHR11933:SF5">
    <property type="entry name" value="MITOCHONDRIAL TRNA-SPECIFIC 2-THIOURIDYLASE 1"/>
    <property type="match status" value="1"/>
</dbReference>
<dbReference type="GO" id="GO:0002143">
    <property type="term" value="P:tRNA wobble position uridine thiolation"/>
    <property type="evidence" value="ECO:0007669"/>
    <property type="project" value="TreeGrafter"/>
</dbReference>
<dbReference type="Gene3D" id="2.40.30.10">
    <property type="entry name" value="Translation factors"/>
    <property type="match status" value="1"/>
</dbReference>
<dbReference type="Proteomes" id="UP000249008">
    <property type="component" value="Chromosome 1"/>
</dbReference>
<evidence type="ECO:0000256" key="5">
    <source>
        <dbReference type="ARBA" id="ARBA00022840"/>
    </source>
</evidence>
<dbReference type="GO" id="GO:0000049">
    <property type="term" value="F:tRNA binding"/>
    <property type="evidence" value="ECO:0007669"/>
    <property type="project" value="UniProtKB-KW"/>
</dbReference>
<dbReference type="NCBIfam" id="NF001138">
    <property type="entry name" value="PRK00143.1"/>
    <property type="match status" value="1"/>
</dbReference>
<dbReference type="Gene3D" id="3.40.50.620">
    <property type="entry name" value="HUPs"/>
    <property type="match status" value="1"/>
</dbReference>